<evidence type="ECO:0000313" key="2">
    <source>
        <dbReference type="Proteomes" id="UP000053097"/>
    </source>
</evidence>
<dbReference type="AlphaFoldDB" id="A0A026W148"/>
<reference evidence="1 2" key="1">
    <citation type="journal article" date="2014" name="Curr. Biol.">
        <title>The genome of the clonal raider ant Cerapachys biroi.</title>
        <authorList>
            <person name="Oxley P.R."/>
            <person name="Ji L."/>
            <person name="Fetter-Pruneda I."/>
            <person name="McKenzie S.K."/>
            <person name="Li C."/>
            <person name="Hu H."/>
            <person name="Zhang G."/>
            <person name="Kronauer D.J."/>
        </authorList>
    </citation>
    <scope>NUCLEOTIDE SEQUENCE [LARGE SCALE GENOMIC DNA]</scope>
</reference>
<dbReference type="InterPro" id="IPR035979">
    <property type="entry name" value="RBD_domain_sf"/>
</dbReference>
<dbReference type="EMBL" id="KK107499">
    <property type="protein sequence ID" value="EZA49738.1"/>
    <property type="molecule type" value="Genomic_DNA"/>
</dbReference>
<gene>
    <name evidence="1" type="ORF">X777_11610</name>
</gene>
<accession>A0A026W148</accession>
<evidence type="ECO:0000313" key="1">
    <source>
        <dbReference type="EMBL" id="EZA49738.1"/>
    </source>
</evidence>
<keyword evidence="2" id="KW-1185">Reference proteome</keyword>
<proteinExistence type="predicted"/>
<dbReference type="InterPro" id="IPR012677">
    <property type="entry name" value="Nucleotide-bd_a/b_plait_sf"/>
</dbReference>
<dbReference type="SUPFAM" id="SSF54928">
    <property type="entry name" value="RNA-binding domain, RBD"/>
    <property type="match status" value="1"/>
</dbReference>
<protein>
    <submittedName>
        <fullName evidence="1">CUGBP Elav-like family member</fullName>
    </submittedName>
</protein>
<organism evidence="1 2">
    <name type="scientific">Ooceraea biroi</name>
    <name type="common">Clonal raider ant</name>
    <name type="synonym">Cerapachys biroi</name>
    <dbReference type="NCBI Taxonomy" id="2015173"/>
    <lineage>
        <taxon>Eukaryota</taxon>
        <taxon>Metazoa</taxon>
        <taxon>Ecdysozoa</taxon>
        <taxon>Arthropoda</taxon>
        <taxon>Hexapoda</taxon>
        <taxon>Insecta</taxon>
        <taxon>Pterygota</taxon>
        <taxon>Neoptera</taxon>
        <taxon>Endopterygota</taxon>
        <taxon>Hymenoptera</taxon>
        <taxon>Apocrita</taxon>
        <taxon>Aculeata</taxon>
        <taxon>Formicoidea</taxon>
        <taxon>Formicidae</taxon>
        <taxon>Dorylinae</taxon>
        <taxon>Ooceraea</taxon>
    </lineage>
</organism>
<dbReference type="Gene3D" id="3.30.70.330">
    <property type="match status" value="1"/>
</dbReference>
<dbReference type="Proteomes" id="UP000053097">
    <property type="component" value="Unassembled WGS sequence"/>
</dbReference>
<sequence>MATLSSVQWTPGVSDRKAVSKLDISIGSLKLSACSSPRDDTNSYCTKPWPPSSRITKRLSARGCAFVKLSSHQEALAAINSLHGSQTMPGGGRRQYRWPSSVMGTRGLVGGPSVSVKPPNFPGLGSDQEFPVVIELSVSSVRDSTC</sequence>
<dbReference type="GO" id="GO:0003676">
    <property type="term" value="F:nucleic acid binding"/>
    <property type="evidence" value="ECO:0007669"/>
    <property type="project" value="InterPro"/>
</dbReference>
<name>A0A026W148_OOCBI</name>